<dbReference type="GO" id="GO:0004386">
    <property type="term" value="F:helicase activity"/>
    <property type="evidence" value="ECO:0007669"/>
    <property type="project" value="UniProtKB-KW"/>
</dbReference>
<dbReference type="EMBL" id="BNCQ01000031">
    <property type="protein sequence ID" value="GIM09321.1"/>
    <property type="molecule type" value="Genomic_DNA"/>
</dbReference>
<dbReference type="Gene3D" id="3.40.50.300">
    <property type="entry name" value="P-loop containing nucleotide triphosphate hydrolases"/>
    <property type="match status" value="1"/>
</dbReference>
<reference evidence="8" key="1">
    <citation type="journal article" date="2021" name="Proc. Natl. Acad. Sci. U.S.A.">
        <title>Three genomes in the algal genus Volvox reveal the fate of a haploid sex-determining region after a transition to homothallism.</title>
        <authorList>
            <person name="Yamamoto K."/>
            <person name="Hamaji T."/>
            <person name="Kawai-Toyooka H."/>
            <person name="Matsuzaki R."/>
            <person name="Takahashi F."/>
            <person name="Nishimura Y."/>
            <person name="Kawachi M."/>
            <person name="Noguchi H."/>
            <person name="Minakuchi Y."/>
            <person name="Umen J.G."/>
            <person name="Toyoda A."/>
            <person name="Nozaki H."/>
        </authorList>
    </citation>
    <scope>NUCLEOTIDE SEQUENCE</scope>
    <source>
        <strain evidence="8">NIES-3785</strain>
        <strain evidence="7">NIES-3786</strain>
    </source>
</reference>
<keyword evidence="10" id="KW-1185">Reference proteome</keyword>
<keyword evidence="1" id="KW-0547">Nucleotide-binding</keyword>
<keyword evidence="3" id="KW-0347">Helicase</keyword>
<name>A0A8J4GKS6_9CHLO</name>
<keyword evidence="2" id="KW-0378">Hydrolase</keyword>
<dbReference type="GO" id="GO:0070478">
    <property type="term" value="P:nuclear-transcribed mRNA catabolic process, 3'-5' exonucleolytic nonsense-mediated decay"/>
    <property type="evidence" value="ECO:0007669"/>
    <property type="project" value="TreeGrafter"/>
</dbReference>
<evidence type="ECO:0000256" key="4">
    <source>
        <dbReference type="ARBA" id="ARBA00022840"/>
    </source>
</evidence>
<dbReference type="Proteomes" id="UP000747110">
    <property type="component" value="Unassembled WGS sequence"/>
</dbReference>
<dbReference type="SUPFAM" id="SSF52540">
    <property type="entry name" value="P-loop containing nucleoside triphosphate hydrolases"/>
    <property type="match status" value="1"/>
</dbReference>
<dbReference type="Proteomes" id="UP000722791">
    <property type="component" value="Unassembled WGS sequence"/>
</dbReference>
<dbReference type="Pfam" id="PF00271">
    <property type="entry name" value="Helicase_C"/>
    <property type="match status" value="1"/>
</dbReference>
<dbReference type="AlphaFoldDB" id="A0A8J4GKS6"/>
<evidence type="ECO:0000259" key="6">
    <source>
        <dbReference type="Pfam" id="PF00271"/>
    </source>
</evidence>
<dbReference type="GO" id="GO:0055087">
    <property type="term" value="C:Ski complex"/>
    <property type="evidence" value="ECO:0007669"/>
    <property type="project" value="TreeGrafter"/>
</dbReference>
<accession>A0A8J4GKS6</accession>
<evidence type="ECO:0000313" key="7">
    <source>
        <dbReference type="EMBL" id="GIL85741.1"/>
    </source>
</evidence>
<protein>
    <recommendedName>
        <fullName evidence="6">Helicase C-terminal domain-containing protein</fullName>
    </recommendedName>
</protein>
<feature type="region of interest" description="Disordered" evidence="5">
    <location>
        <begin position="77"/>
        <end position="184"/>
    </location>
</feature>
<dbReference type="GO" id="GO:0016787">
    <property type="term" value="F:hydrolase activity"/>
    <property type="evidence" value="ECO:0007669"/>
    <property type="project" value="UniProtKB-KW"/>
</dbReference>
<feature type="domain" description="Helicase C-terminal" evidence="6">
    <location>
        <begin position="191"/>
        <end position="243"/>
    </location>
</feature>
<sequence>MCTYRQTYTYDTGTDALFLPSRCGGLSLLHHVVLAAFGGLPSKRRRTGAGSHPYNGMYGMQVYGALPPEARRQQAALFNGPPNQHSGDSSGSSGSSGSSCSDNGSGISGDRSSSSGSSASSAAMGRRSHSAPAQRQHRTGPDEPTEYGYHGSWVTSSTRVRQSSQSGSELSGSDSFGSGSTSGSGSAAFHHHQVLCASDAIGMGLNLNIRRVVFTSLHKYDGTAVRPLQPSEIRQIAGRAGRFASSHPTGYVTTLRPGDLPALHRALALRSETITRACLLPR</sequence>
<evidence type="ECO:0000256" key="5">
    <source>
        <dbReference type="SAM" id="MobiDB-lite"/>
    </source>
</evidence>
<dbReference type="EMBL" id="BNCP01000033">
    <property type="protein sequence ID" value="GIL85741.1"/>
    <property type="molecule type" value="Genomic_DNA"/>
</dbReference>
<gene>
    <name evidence="7" type="ORF">Vretifemale_14126</name>
    <name evidence="8" type="ORF">Vretimale_13239</name>
</gene>
<dbReference type="InterPro" id="IPR001650">
    <property type="entry name" value="Helicase_C-like"/>
</dbReference>
<comment type="caution">
    <text evidence="8">The sequence shown here is derived from an EMBL/GenBank/DDBJ whole genome shotgun (WGS) entry which is preliminary data.</text>
</comment>
<evidence type="ECO:0000256" key="1">
    <source>
        <dbReference type="ARBA" id="ARBA00022741"/>
    </source>
</evidence>
<evidence type="ECO:0000256" key="2">
    <source>
        <dbReference type="ARBA" id="ARBA00022801"/>
    </source>
</evidence>
<proteinExistence type="predicted"/>
<dbReference type="OrthoDB" id="6692397at2759"/>
<dbReference type="GO" id="GO:0005524">
    <property type="term" value="F:ATP binding"/>
    <property type="evidence" value="ECO:0007669"/>
    <property type="project" value="UniProtKB-KW"/>
</dbReference>
<feature type="compositionally biased region" description="Low complexity" evidence="5">
    <location>
        <begin position="152"/>
        <end position="184"/>
    </location>
</feature>
<keyword evidence="4" id="KW-0067">ATP-binding</keyword>
<evidence type="ECO:0000313" key="8">
    <source>
        <dbReference type="EMBL" id="GIM09321.1"/>
    </source>
</evidence>
<dbReference type="PANTHER" id="PTHR12131">
    <property type="entry name" value="ATP-DEPENDENT RNA AND DNA HELICASE"/>
    <property type="match status" value="1"/>
</dbReference>
<organism evidence="8 9">
    <name type="scientific">Volvox reticuliferus</name>
    <dbReference type="NCBI Taxonomy" id="1737510"/>
    <lineage>
        <taxon>Eukaryota</taxon>
        <taxon>Viridiplantae</taxon>
        <taxon>Chlorophyta</taxon>
        <taxon>core chlorophytes</taxon>
        <taxon>Chlorophyceae</taxon>
        <taxon>CS clade</taxon>
        <taxon>Chlamydomonadales</taxon>
        <taxon>Volvocaceae</taxon>
        <taxon>Volvox</taxon>
    </lineage>
</organism>
<evidence type="ECO:0000313" key="10">
    <source>
        <dbReference type="Proteomes" id="UP000747110"/>
    </source>
</evidence>
<evidence type="ECO:0000313" key="9">
    <source>
        <dbReference type="Proteomes" id="UP000722791"/>
    </source>
</evidence>
<evidence type="ECO:0000256" key="3">
    <source>
        <dbReference type="ARBA" id="ARBA00022806"/>
    </source>
</evidence>
<dbReference type="PANTHER" id="PTHR12131:SF1">
    <property type="entry name" value="ATP-DEPENDENT RNA HELICASE SUPV3L1, MITOCHONDRIAL-RELATED"/>
    <property type="match status" value="1"/>
</dbReference>
<dbReference type="InterPro" id="IPR050699">
    <property type="entry name" value="RNA-DNA_Helicase"/>
</dbReference>
<feature type="compositionally biased region" description="Low complexity" evidence="5">
    <location>
        <begin position="86"/>
        <end position="125"/>
    </location>
</feature>
<dbReference type="InterPro" id="IPR027417">
    <property type="entry name" value="P-loop_NTPase"/>
</dbReference>